<dbReference type="Gene3D" id="3.50.50.60">
    <property type="entry name" value="FAD/NAD(P)-binding domain"/>
    <property type="match status" value="1"/>
</dbReference>
<dbReference type="AlphaFoldDB" id="A0A9W9BX36"/>
<name>A0A9W9BX36_9PLEO</name>
<comment type="caution">
    <text evidence="8">The sequence shown here is derived from an EMBL/GenBank/DDBJ whole genome shotgun (WGS) entry which is preliminary data.</text>
</comment>
<accession>A0A9W9BX36</accession>
<evidence type="ECO:0000256" key="5">
    <source>
        <dbReference type="ARBA" id="ARBA00023033"/>
    </source>
</evidence>
<dbReference type="SUPFAM" id="SSF54373">
    <property type="entry name" value="FAD-linked reductases, C-terminal domain"/>
    <property type="match status" value="1"/>
</dbReference>
<feature type="compositionally biased region" description="Basic and acidic residues" evidence="6">
    <location>
        <begin position="212"/>
        <end position="231"/>
    </location>
</feature>
<evidence type="ECO:0000313" key="9">
    <source>
        <dbReference type="Proteomes" id="UP001140562"/>
    </source>
</evidence>
<feature type="domain" description="FAD-binding" evidence="7">
    <location>
        <begin position="117"/>
        <end position="177"/>
    </location>
</feature>
<evidence type="ECO:0000256" key="4">
    <source>
        <dbReference type="ARBA" id="ARBA00023002"/>
    </source>
</evidence>
<proteinExistence type="inferred from homology"/>
<evidence type="ECO:0000256" key="3">
    <source>
        <dbReference type="ARBA" id="ARBA00022827"/>
    </source>
</evidence>
<evidence type="ECO:0000313" key="8">
    <source>
        <dbReference type="EMBL" id="KAJ4331245.1"/>
    </source>
</evidence>
<dbReference type="Proteomes" id="UP001140562">
    <property type="component" value="Unassembled WGS sequence"/>
</dbReference>
<feature type="region of interest" description="Disordered" evidence="6">
    <location>
        <begin position="211"/>
        <end position="231"/>
    </location>
</feature>
<dbReference type="SUPFAM" id="SSF51905">
    <property type="entry name" value="FAD/NAD(P)-binding domain"/>
    <property type="match status" value="1"/>
</dbReference>
<evidence type="ECO:0000259" key="7">
    <source>
        <dbReference type="Pfam" id="PF01494"/>
    </source>
</evidence>
<dbReference type="GO" id="GO:0004497">
    <property type="term" value="F:monooxygenase activity"/>
    <property type="evidence" value="ECO:0007669"/>
    <property type="project" value="UniProtKB-KW"/>
</dbReference>
<dbReference type="InterPro" id="IPR036188">
    <property type="entry name" value="FAD/NAD-bd_sf"/>
</dbReference>
<dbReference type="InterPro" id="IPR050493">
    <property type="entry name" value="FAD-dep_Monooxygenase_BioMet"/>
</dbReference>
<dbReference type="InterPro" id="IPR002938">
    <property type="entry name" value="FAD-bd"/>
</dbReference>
<protein>
    <recommendedName>
        <fullName evidence="7">FAD-binding domain-containing protein</fullName>
    </recommendedName>
</protein>
<keyword evidence="3" id="KW-0274">FAD</keyword>
<evidence type="ECO:0000256" key="6">
    <source>
        <dbReference type="SAM" id="MobiDB-lite"/>
    </source>
</evidence>
<comment type="similarity">
    <text evidence="1">Belongs to the paxM FAD-dependent monooxygenase family.</text>
</comment>
<evidence type="ECO:0000256" key="1">
    <source>
        <dbReference type="ARBA" id="ARBA00007992"/>
    </source>
</evidence>
<dbReference type="GO" id="GO:0071949">
    <property type="term" value="F:FAD binding"/>
    <property type="evidence" value="ECO:0007669"/>
    <property type="project" value="InterPro"/>
</dbReference>
<dbReference type="Pfam" id="PF01494">
    <property type="entry name" value="FAD_binding_3"/>
    <property type="match status" value="1"/>
</dbReference>
<dbReference type="PANTHER" id="PTHR13789">
    <property type="entry name" value="MONOOXYGENASE"/>
    <property type="match status" value="1"/>
</dbReference>
<organism evidence="8 9">
    <name type="scientific">Didymella glomerata</name>
    <dbReference type="NCBI Taxonomy" id="749621"/>
    <lineage>
        <taxon>Eukaryota</taxon>
        <taxon>Fungi</taxon>
        <taxon>Dikarya</taxon>
        <taxon>Ascomycota</taxon>
        <taxon>Pezizomycotina</taxon>
        <taxon>Dothideomycetes</taxon>
        <taxon>Pleosporomycetidae</taxon>
        <taxon>Pleosporales</taxon>
        <taxon>Pleosporineae</taxon>
        <taxon>Didymellaceae</taxon>
        <taxon>Didymella</taxon>
    </lineage>
</organism>
<gene>
    <name evidence="8" type="ORF">N0V87_009327</name>
</gene>
<keyword evidence="5" id="KW-0503">Monooxygenase</keyword>
<dbReference type="OrthoDB" id="16820at2759"/>
<keyword evidence="4" id="KW-0560">Oxidoreductase</keyword>
<sequence length="290" mass="32111">MLRALGSSMTREEEMEETGWAAYRLMADVEDVKNDPLTKEVVDEHAGNCWADVNKSVMTYMIRGSGKLNVVLSHPDEIDTSTWTREQYLTELQGFYADVDPRALRLINLSKGPITNWPVHQVAKLPAWTSWSGRSVLIGDAAHAMAFYLSMGVSLAIEDATALGTALELHALGPGTMPLAAAMSLFEKVRKPRAEKIRDASLHAGAMLHLPPGRERDLQDQSAKADHAVTESRQGDPLLDWISYGITDKTIRGDCYGYDVVVEMRRQAHEDGILVSKIKQEIFKDSASSK</sequence>
<evidence type="ECO:0000256" key="2">
    <source>
        <dbReference type="ARBA" id="ARBA00022630"/>
    </source>
</evidence>
<dbReference type="EMBL" id="JAPEUV010000157">
    <property type="protein sequence ID" value="KAJ4331245.1"/>
    <property type="molecule type" value="Genomic_DNA"/>
</dbReference>
<keyword evidence="9" id="KW-1185">Reference proteome</keyword>
<dbReference type="PANTHER" id="PTHR13789:SF306">
    <property type="entry name" value="HYDROXYLASE, PUTATIVE-RELATED"/>
    <property type="match status" value="1"/>
</dbReference>
<reference evidence="8" key="1">
    <citation type="submission" date="2022-10" db="EMBL/GenBank/DDBJ databases">
        <title>Tapping the CABI collections for fungal endophytes: first genome assemblies for Collariella, Neodidymelliopsis, Ascochyta clinopodiicola, Didymella pomorum, Didymosphaeria variabile, Neocosmospora piperis and Neocucurbitaria cava.</title>
        <authorList>
            <person name="Hill R."/>
        </authorList>
    </citation>
    <scope>NUCLEOTIDE SEQUENCE</scope>
    <source>
        <strain evidence="8">IMI 360193</strain>
    </source>
</reference>
<keyword evidence="2" id="KW-0285">Flavoprotein</keyword>